<evidence type="ECO:0000256" key="5">
    <source>
        <dbReference type="ARBA" id="ARBA00022801"/>
    </source>
</evidence>
<keyword evidence="10" id="KW-0269">Exonuclease</keyword>
<keyword evidence="7 10" id="KW-0234">DNA repair</keyword>
<evidence type="ECO:0000256" key="6">
    <source>
        <dbReference type="ARBA" id="ARBA00022842"/>
    </source>
</evidence>
<reference evidence="14 15" key="1">
    <citation type="journal article" date="2019" name="Sci. Rep.">
        <title>Comparative genomics of chytrid fungi reveal insights into the obligate biotrophic and pathogenic lifestyle of Synchytrium endobioticum.</title>
        <authorList>
            <person name="van de Vossenberg B.T.L.H."/>
            <person name="Warris S."/>
            <person name="Nguyen H.D.T."/>
            <person name="van Gent-Pelzer M.P.E."/>
            <person name="Joly D.L."/>
            <person name="van de Geest H.C."/>
            <person name="Bonants P.J.M."/>
            <person name="Smith D.S."/>
            <person name="Levesque C.A."/>
            <person name="van der Lee T.A.J."/>
        </authorList>
    </citation>
    <scope>NUCLEOTIDE SEQUENCE [LARGE SCALE GENOMIC DNA]</scope>
    <source>
        <strain evidence="14 15">CBS 809.83</strain>
    </source>
</reference>
<evidence type="ECO:0000259" key="13">
    <source>
        <dbReference type="SMART" id="SM00485"/>
    </source>
</evidence>
<evidence type="ECO:0000259" key="12">
    <source>
        <dbReference type="SMART" id="SM00484"/>
    </source>
</evidence>
<dbReference type="FunFam" id="1.10.150.20:FF:000011">
    <property type="entry name" value="exonuclease 1"/>
    <property type="match status" value="1"/>
</dbReference>
<dbReference type="STRING" id="109895.A0A507DXM7"/>
<keyword evidence="10" id="KW-0267">Excision nuclease</keyword>
<feature type="region of interest" description="Disordered" evidence="11">
    <location>
        <begin position="480"/>
        <end position="539"/>
    </location>
</feature>
<evidence type="ECO:0000256" key="2">
    <source>
        <dbReference type="ARBA" id="ARBA00022722"/>
    </source>
</evidence>
<dbReference type="CDD" id="cd09901">
    <property type="entry name" value="H3TH_FEN1-like"/>
    <property type="match status" value="1"/>
</dbReference>
<dbReference type="EMBL" id="QEAQ01000080">
    <property type="protein sequence ID" value="TPX56276.1"/>
    <property type="molecule type" value="Genomic_DNA"/>
</dbReference>
<feature type="domain" description="XPG-I" evidence="12">
    <location>
        <begin position="138"/>
        <end position="209"/>
    </location>
</feature>
<accession>A0A507DXM7</accession>
<keyword evidence="2 10" id="KW-0540">Nuclease</keyword>
<keyword evidence="5 10" id="KW-0378">Hydrolase</keyword>
<keyword evidence="6 10" id="KW-0460">Magnesium</keyword>
<evidence type="ECO:0000313" key="15">
    <source>
        <dbReference type="Proteomes" id="UP000318582"/>
    </source>
</evidence>
<dbReference type="Gene3D" id="1.10.150.20">
    <property type="entry name" value="5' to 3' exonuclease, C-terminal subdomain"/>
    <property type="match status" value="1"/>
</dbReference>
<evidence type="ECO:0000256" key="7">
    <source>
        <dbReference type="ARBA" id="ARBA00023204"/>
    </source>
</evidence>
<evidence type="ECO:0000256" key="1">
    <source>
        <dbReference type="ARBA" id="ARBA00004123"/>
    </source>
</evidence>
<keyword evidence="15" id="KW-1185">Reference proteome</keyword>
<keyword evidence="8 10" id="KW-0539">Nucleus</keyword>
<feature type="compositionally biased region" description="Basic and acidic residues" evidence="11">
    <location>
        <begin position="645"/>
        <end position="657"/>
    </location>
</feature>
<dbReference type="GO" id="GO:0046872">
    <property type="term" value="F:metal ion binding"/>
    <property type="evidence" value="ECO:0007669"/>
    <property type="project" value="UniProtKB-UniRule"/>
</dbReference>
<feature type="compositionally biased region" description="Polar residues" evidence="11">
    <location>
        <begin position="497"/>
        <end position="510"/>
    </location>
</feature>
<evidence type="ECO:0000256" key="4">
    <source>
        <dbReference type="ARBA" id="ARBA00022763"/>
    </source>
</evidence>
<comment type="caution">
    <text evidence="14">The sequence shown here is derived from an EMBL/GenBank/DDBJ whole genome shotgun (WGS) entry which is preliminary data.</text>
</comment>
<keyword evidence="4 10" id="KW-0227">DNA damage</keyword>
<dbReference type="InterPro" id="IPR008918">
    <property type="entry name" value="HhH2"/>
</dbReference>
<dbReference type="GO" id="GO:0017108">
    <property type="term" value="F:5'-flap endonuclease activity"/>
    <property type="evidence" value="ECO:0007669"/>
    <property type="project" value="TreeGrafter"/>
</dbReference>
<dbReference type="SMART" id="SM00279">
    <property type="entry name" value="HhH2"/>
    <property type="match status" value="1"/>
</dbReference>
<sequence>MGIQGLLPFLKPIQQNVHINKFRGQTLAVDSYVWLHRGAFTCAVELGTGVATTKYVGYCMKMVQMLLHHDIKPIMVFDGGSLPMKAPTERYRSRRREENRRLANQYMRSGQKSKAYECFQQCVDVTPRMAAELIKVLRKENIECIVAPYEADAQIAYLVKNGLADAAITEDSDLLVFGCEKVIFKLEKDGNAVEISIDDFGGIRGMESWTHRRFRQMCILSGCDYLESPSGIGIKKAHALLKHKYADEVMRNWKWGRAVNAPKCPDGYAEMFRMAELTFLHQRVYDPRTGELVHLTPLSNDLSAESAMMDFLGPDIAPHLAKGIADGLLDPNSKLPFLNTLDAKPHLLSTVTTTCNTTTTCSFSATRRLSLSHPADMCKENTAPAQFPVPPPLKKSKLFPSFIPTHSAPLSQVSPNVTPTRMLQLDSRRPSTPMTRGHSTGALRRTTPSVSAFFAPKCATETPSAAGACKDTAAKLSSQAMVPSPVEHSQESLPPLCTSQGVGISQQEDSSVAPPQLGNPQPSSPLGRKRPFEDKEASDSRLTAFKDLAKQARHCFAGVTSSLIKTRATTPPKAEPCCADPESPDLLEGSGSAKRRKQLAPVDDLLRESETVRSYAAALKTGRPPSPSPPARPASAPPPPPPVRQKLDSSSDDDRQHSISVPGAVPLTRIFHKGPIAQGIGRAFSLSRTSSLPTLPPSSSLHDVTSFKTLTSRFRYDAPAFGNIPSKPMTFSDSIKKRLGAGRPRLTQQPRR</sequence>
<keyword evidence="10" id="KW-0238">DNA-binding</keyword>
<name>A0A507DXM7_9FUNG</name>
<dbReference type="SMART" id="SM00485">
    <property type="entry name" value="XPGN"/>
    <property type="match status" value="1"/>
</dbReference>
<gene>
    <name evidence="14" type="ORF">PhCBS80983_g04650</name>
</gene>
<feature type="compositionally biased region" description="Pro residues" evidence="11">
    <location>
        <begin position="624"/>
        <end position="643"/>
    </location>
</feature>
<dbReference type="Gene3D" id="3.40.50.1010">
    <property type="entry name" value="5'-nuclease"/>
    <property type="match status" value="1"/>
</dbReference>
<dbReference type="GO" id="GO:0005634">
    <property type="term" value="C:nucleus"/>
    <property type="evidence" value="ECO:0007669"/>
    <property type="project" value="UniProtKB-SubCell"/>
</dbReference>
<keyword evidence="10" id="KW-0228">DNA excision</keyword>
<evidence type="ECO:0000256" key="11">
    <source>
        <dbReference type="SAM" id="MobiDB-lite"/>
    </source>
</evidence>
<feature type="repeat" description="TPR" evidence="9">
    <location>
        <begin position="96"/>
        <end position="129"/>
    </location>
</feature>
<evidence type="ECO:0000256" key="8">
    <source>
        <dbReference type="ARBA" id="ARBA00023242"/>
    </source>
</evidence>
<dbReference type="SMART" id="SM00484">
    <property type="entry name" value="XPGI"/>
    <property type="match status" value="1"/>
</dbReference>
<dbReference type="InterPro" id="IPR029060">
    <property type="entry name" value="PIN-like_dom_sf"/>
</dbReference>
<dbReference type="InterPro" id="IPR006086">
    <property type="entry name" value="XPG-I_dom"/>
</dbReference>
<evidence type="ECO:0000313" key="14">
    <source>
        <dbReference type="EMBL" id="TPX56276.1"/>
    </source>
</evidence>
<proteinExistence type="inferred from homology"/>
<comment type="function">
    <text evidence="10">5'-&gt;3' double-stranded DNA exonuclease which may also possess a cryptic 3'-&gt;5' double-stranded DNA exonuclease activity. Functions in DNA mismatch repair.</text>
</comment>
<dbReference type="PROSITE" id="PS50005">
    <property type="entry name" value="TPR"/>
    <property type="match status" value="1"/>
</dbReference>
<dbReference type="InterPro" id="IPR006084">
    <property type="entry name" value="XPG/Rad2"/>
</dbReference>
<dbReference type="InterPro" id="IPR006085">
    <property type="entry name" value="XPG_DNA_repair_N"/>
</dbReference>
<dbReference type="SUPFAM" id="SSF47807">
    <property type="entry name" value="5' to 3' exonuclease, C-terminal subdomain"/>
    <property type="match status" value="1"/>
</dbReference>
<comment type="cofactor">
    <cofactor evidence="10">
        <name>Mg(2+)</name>
        <dbReference type="ChEBI" id="CHEBI:18420"/>
    </cofactor>
    <text evidence="10">Binds 2 magnesium ions per subunit. They probably participate in the reaction catalyzed by the enzyme. May bind an additional third magnesium ion after substrate binding.</text>
</comment>
<dbReference type="InterPro" id="IPR036279">
    <property type="entry name" value="5-3_exonuclease_C_sf"/>
</dbReference>
<dbReference type="Proteomes" id="UP000318582">
    <property type="component" value="Unassembled WGS sequence"/>
</dbReference>
<feature type="compositionally biased region" description="Basic and acidic residues" evidence="11">
    <location>
        <begin position="530"/>
        <end position="539"/>
    </location>
</feature>
<dbReference type="AlphaFoldDB" id="A0A507DXM7"/>
<dbReference type="PANTHER" id="PTHR11081">
    <property type="entry name" value="FLAP ENDONUCLEASE FAMILY MEMBER"/>
    <property type="match status" value="1"/>
</dbReference>
<feature type="region of interest" description="Disordered" evidence="11">
    <location>
        <begin position="725"/>
        <end position="752"/>
    </location>
</feature>
<keyword evidence="3 10" id="KW-0479">Metal-binding</keyword>
<dbReference type="GO" id="GO:0006298">
    <property type="term" value="P:mismatch repair"/>
    <property type="evidence" value="ECO:0007669"/>
    <property type="project" value="TreeGrafter"/>
</dbReference>
<dbReference type="FunFam" id="3.40.50.1010:FF:000002">
    <property type="entry name" value="Exonuclease 1, putative"/>
    <property type="match status" value="1"/>
</dbReference>
<organism evidence="14 15">
    <name type="scientific">Powellomyces hirtus</name>
    <dbReference type="NCBI Taxonomy" id="109895"/>
    <lineage>
        <taxon>Eukaryota</taxon>
        <taxon>Fungi</taxon>
        <taxon>Fungi incertae sedis</taxon>
        <taxon>Chytridiomycota</taxon>
        <taxon>Chytridiomycota incertae sedis</taxon>
        <taxon>Chytridiomycetes</taxon>
        <taxon>Spizellomycetales</taxon>
        <taxon>Powellomycetaceae</taxon>
        <taxon>Powellomyces</taxon>
    </lineage>
</organism>
<dbReference type="GO" id="GO:0035312">
    <property type="term" value="F:5'-3' DNA exonuclease activity"/>
    <property type="evidence" value="ECO:0007669"/>
    <property type="project" value="UniProtKB-UniRule"/>
</dbReference>
<comment type="subcellular location">
    <subcellularLocation>
        <location evidence="1 10">Nucleus</location>
    </subcellularLocation>
</comment>
<dbReference type="Pfam" id="PF00752">
    <property type="entry name" value="XPG_N"/>
    <property type="match status" value="1"/>
</dbReference>
<feature type="domain" description="XPG N-terminal" evidence="13">
    <location>
        <begin position="1"/>
        <end position="99"/>
    </location>
</feature>
<dbReference type="PANTHER" id="PTHR11081:SF8">
    <property type="entry name" value="EXONUCLEASE 1"/>
    <property type="match status" value="1"/>
</dbReference>
<dbReference type="PRINTS" id="PR00853">
    <property type="entry name" value="XPGRADSUPER"/>
</dbReference>
<keyword evidence="9" id="KW-0802">TPR repeat</keyword>
<evidence type="ECO:0000256" key="9">
    <source>
        <dbReference type="PROSITE-ProRule" id="PRU00339"/>
    </source>
</evidence>
<dbReference type="SUPFAM" id="SSF88723">
    <property type="entry name" value="PIN domain-like"/>
    <property type="match status" value="1"/>
</dbReference>
<dbReference type="InterPro" id="IPR019734">
    <property type="entry name" value="TPR_rpt"/>
</dbReference>
<dbReference type="EC" id="3.1.-.-" evidence="10"/>
<dbReference type="InterPro" id="IPR044752">
    <property type="entry name" value="PIN-like_EXO1"/>
</dbReference>
<evidence type="ECO:0000256" key="3">
    <source>
        <dbReference type="ARBA" id="ARBA00022723"/>
    </source>
</evidence>
<comment type="similarity">
    <text evidence="10">Belongs to the XPG/RAD2 endonuclease family. EXO1 subfamily.</text>
</comment>
<evidence type="ECO:0000256" key="10">
    <source>
        <dbReference type="RuleBase" id="RU910737"/>
    </source>
</evidence>
<dbReference type="Pfam" id="PF00867">
    <property type="entry name" value="XPG_I"/>
    <property type="match status" value="1"/>
</dbReference>
<dbReference type="GO" id="GO:0006310">
    <property type="term" value="P:DNA recombination"/>
    <property type="evidence" value="ECO:0007669"/>
    <property type="project" value="TreeGrafter"/>
</dbReference>
<protein>
    <recommendedName>
        <fullName evidence="10">Exonuclease 1</fullName>
        <ecNumber evidence="10">3.1.-.-</ecNumber>
    </recommendedName>
</protein>
<feature type="region of interest" description="Disordered" evidence="11">
    <location>
        <begin position="566"/>
        <end position="663"/>
    </location>
</feature>
<dbReference type="GO" id="GO:0003677">
    <property type="term" value="F:DNA binding"/>
    <property type="evidence" value="ECO:0007669"/>
    <property type="project" value="UniProtKB-UniRule"/>
</dbReference>
<dbReference type="CDD" id="cd09857">
    <property type="entry name" value="PIN_EXO1"/>
    <property type="match status" value="1"/>
</dbReference>